<gene>
    <name evidence="4" type="primary">pilX</name>
    <name evidence="4" type="ORF">NMK_0036</name>
</gene>
<evidence type="ECO:0000313" key="5">
    <source>
        <dbReference type="Proteomes" id="UP000245081"/>
    </source>
</evidence>
<evidence type="ECO:0000313" key="4">
    <source>
        <dbReference type="EMBL" id="GBG12505.1"/>
    </source>
</evidence>
<reference evidence="4 5" key="1">
    <citation type="journal article" date="2018" name="Environ. Microbiol.">
        <title>Isolation and genomic characterization of Novimethylophilus kurashikiensis gen. nov. sp. nov., a new lanthanide-dependent methylotrophic species of Methylophilaceae.</title>
        <authorList>
            <person name="Lv H."/>
            <person name="Sahin N."/>
            <person name="Tani A."/>
        </authorList>
    </citation>
    <scope>NUCLEOTIDE SEQUENCE [LARGE SCALE GENOMIC DNA]</scope>
    <source>
        <strain evidence="4 5">La2-4</strain>
    </source>
</reference>
<feature type="domain" description="Type 4 fimbrial biogenesis protein PilX N-terminal" evidence="3">
    <location>
        <begin position="11"/>
        <end position="61"/>
    </location>
</feature>
<keyword evidence="1" id="KW-0812">Transmembrane</keyword>
<dbReference type="Proteomes" id="UP000245081">
    <property type="component" value="Unassembled WGS sequence"/>
</dbReference>
<dbReference type="RefSeq" id="WP_109013742.1">
    <property type="nucleotide sequence ID" value="NZ_BDOQ01000001.1"/>
</dbReference>
<keyword evidence="1" id="KW-1133">Transmembrane helix</keyword>
<dbReference type="OrthoDB" id="5405962at2"/>
<dbReference type="Pfam" id="PF14341">
    <property type="entry name" value="PilX_N"/>
    <property type="match status" value="1"/>
</dbReference>
<dbReference type="InterPro" id="IPR025205">
    <property type="entry name" value="PilX/PilW_C"/>
</dbReference>
<sequence length="161" mass="17718">MNAHPCFRRQQGVTLVMSLIFLLMLSMIGLWSATNNSLQERMAGNSRNRDLALQSAEAALKYAENTTATWRTSVFDGTAKGLLTYDATLANDAAYWRDVTHWTNALQVPAGTVNQVAVQPYYMIEKMPSVGTVEYYRITAKGVGGESSSTVILQSIITYAP</sequence>
<name>A0A2R5F1Z1_9PROT</name>
<dbReference type="Pfam" id="PF13681">
    <property type="entry name" value="PilX"/>
    <property type="match status" value="1"/>
</dbReference>
<protein>
    <submittedName>
        <fullName evidence="4">Type IV pilus assembly protein PilX</fullName>
    </submittedName>
</protein>
<keyword evidence="1" id="KW-0472">Membrane</keyword>
<dbReference type="InterPro" id="IPR025746">
    <property type="entry name" value="PilX_N_dom"/>
</dbReference>
<keyword evidence="5" id="KW-1185">Reference proteome</keyword>
<evidence type="ECO:0000256" key="1">
    <source>
        <dbReference type="SAM" id="Phobius"/>
    </source>
</evidence>
<dbReference type="AlphaFoldDB" id="A0A2R5F1Z1"/>
<accession>A0A2R5F1Z1</accession>
<evidence type="ECO:0000259" key="2">
    <source>
        <dbReference type="Pfam" id="PF13681"/>
    </source>
</evidence>
<dbReference type="EMBL" id="BDOQ01000001">
    <property type="protein sequence ID" value="GBG12505.1"/>
    <property type="molecule type" value="Genomic_DNA"/>
</dbReference>
<feature type="domain" description="PilX/PilW C-terminal" evidence="2">
    <location>
        <begin position="73"/>
        <end position="157"/>
    </location>
</feature>
<organism evidence="4 5">
    <name type="scientific">Novimethylophilus kurashikiensis</name>
    <dbReference type="NCBI Taxonomy" id="1825523"/>
    <lineage>
        <taxon>Bacteria</taxon>
        <taxon>Pseudomonadati</taxon>
        <taxon>Pseudomonadota</taxon>
        <taxon>Betaproteobacteria</taxon>
        <taxon>Nitrosomonadales</taxon>
        <taxon>Methylophilaceae</taxon>
        <taxon>Novimethylophilus</taxon>
    </lineage>
</organism>
<feature type="transmembrane region" description="Helical" evidence="1">
    <location>
        <begin position="12"/>
        <end position="33"/>
    </location>
</feature>
<comment type="caution">
    <text evidence="4">The sequence shown here is derived from an EMBL/GenBank/DDBJ whole genome shotgun (WGS) entry which is preliminary data.</text>
</comment>
<evidence type="ECO:0000259" key="3">
    <source>
        <dbReference type="Pfam" id="PF14341"/>
    </source>
</evidence>
<proteinExistence type="predicted"/>